<accession>A0ACB9JMU7</accession>
<gene>
    <name evidence="1" type="ORF">L1987_09047</name>
</gene>
<keyword evidence="2" id="KW-1185">Reference proteome</keyword>
<proteinExistence type="predicted"/>
<protein>
    <submittedName>
        <fullName evidence="1">Uncharacterized protein</fullName>
    </submittedName>
</protein>
<evidence type="ECO:0000313" key="2">
    <source>
        <dbReference type="Proteomes" id="UP001056120"/>
    </source>
</evidence>
<organism evidence="1 2">
    <name type="scientific">Smallanthus sonchifolius</name>
    <dbReference type="NCBI Taxonomy" id="185202"/>
    <lineage>
        <taxon>Eukaryota</taxon>
        <taxon>Viridiplantae</taxon>
        <taxon>Streptophyta</taxon>
        <taxon>Embryophyta</taxon>
        <taxon>Tracheophyta</taxon>
        <taxon>Spermatophyta</taxon>
        <taxon>Magnoliopsida</taxon>
        <taxon>eudicotyledons</taxon>
        <taxon>Gunneridae</taxon>
        <taxon>Pentapetalae</taxon>
        <taxon>asterids</taxon>
        <taxon>campanulids</taxon>
        <taxon>Asterales</taxon>
        <taxon>Asteraceae</taxon>
        <taxon>Asteroideae</taxon>
        <taxon>Heliantheae alliance</taxon>
        <taxon>Millerieae</taxon>
        <taxon>Smallanthus</taxon>
    </lineage>
</organism>
<name>A0ACB9JMU7_9ASTR</name>
<comment type="caution">
    <text evidence="1">The sequence shown here is derived from an EMBL/GenBank/DDBJ whole genome shotgun (WGS) entry which is preliminary data.</text>
</comment>
<dbReference type="Proteomes" id="UP001056120">
    <property type="component" value="Linkage Group LG03"/>
</dbReference>
<reference evidence="2" key="1">
    <citation type="journal article" date="2022" name="Mol. Ecol. Resour.">
        <title>The genomes of chicory, endive, great burdock and yacon provide insights into Asteraceae palaeo-polyploidization history and plant inulin production.</title>
        <authorList>
            <person name="Fan W."/>
            <person name="Wang S."/>
            <person name="Wang H."/>
            <person name="Wang A."/>
            <person name="Jiang F."/>
            <person name="Liu H."/>
            <person name="Zhao H."/>
            <person name="Xu D."/>
            <person name="Zhang Y."/>
        </authorList>
    </citation>
    <scope>NUCLEOTIDE SEQUENCE [LARGE SCALE GENOMIC DNA]</scope>
    <source>
        <strain evidence="2">cv. Yunnan</strain>
    </source>
</reference>
<evidence type="ECO:0000313" key="1">
    <source>
        <dbReference type="EMBL" id="KAI3821479.1"/>
    </source>
</evidence>
<reference evidence="1 2" key="2">
    <citation type="journal article" date="2022" name="Mol. Ecol. Resour.">
        <title>The genomes of chicory, endive, great burdock and yacon provide insights into Asteraceae paleo-polyploidization history and plant inulin production.</title>
        <authorList>
            <person name="Fan W."/>
            <person name="Wang S."/>
            <person name="Wang H."/>
            <person name="Wang A."/>
            <person name="Jiang F."/>
            <person name="Liu H."/>
            <person name="Zhao H."/>
            <person name="Xu D."/>
            <person name="Zhang Y."/>
        </authorList>
    </citation>
    <scope>NUCLEOTIDE SEQUENCE [LARGE SCALE GENOMIC DNA]</scope>
    <source>
        <strain evidence="2">cv. Yunnan</strain>
        <tissue evidence="1">Leaves</tissue>
    </source>
</reference>
<dbReference type="EMBL" id="CM042020">
    <property type="protein sequence ID" value="KAI3821479.1"/>
    <property type="molecule type" value="Genomic_DNA"/>
</dbReference>
<sequence>MRIDPTNKTPLIIWQIAIEFMEYGRGFDLDAYGEGDPFDQDDYGRCNLDRKSTSGGCKFLGNRIVSWKCKKQTTVSQSTAKAKYISATLCCSQVTVKVMKVTADDPVCFAYVKISGVHLFPIHLDDLTPSVLLMQRSRVFNLFLSTWIILRLLLLCLREDLECSYLFNNHLDIVLFTTSDVQLDLILLLAVILTYQDDPSTTLDMDFLFVKRHNVCAILNTTDSKNADFIPILCRSSWRFYGSIS</sequence>